<name>W2SUE6_NECAM</name>
<dbReference type="STRING" id="51031.W2SUE6"/>
<dbReference type="KEGG" id="nai:NECAME_18497"/>
<dbReference type="Proteomes" id="UP000053676">
    <property type="component" value="Unassembled WGS sequence"/>
</dbReference>
<accession>W2SUE6</accession>
<gene>
    <name evidence="1" type="ORF">NECAME_18497</name>
</gene>
<sequence>CARKTFKLKKRVVLKLLDFVFVTELFYVTARRKKSTICSIQLLLTVFRKNTYGLPRLILNPEWRRIVAVGFDDNNLSDIVEWPQGTSLRIPESFTRKHVDMVVEDVLAGF</sequence>
<protein>
    <submittedName>
        <fullName evidence="1">Uncharacterized protein</fullName>
    </submittedName>
</protein>
<organism evidence="1 2">
    <name type="scientific">Necator americanus</name>
    <name type="common">Human hookworm</name>
    <dbReference type="NCBI Taxonomy" id="51031"/>
    <lineage>
        <taxon>Eukaryota</taxon>
        <taxon>Metazoa</taxon>
        <taxon>Ecdysozoa</taxon>
        <taxon>Nematoda</taxon>
        <taxon>Chromadorea</taxon>
        <taxon>Rhabditida</taxon>
        <taxon>Rhabditina</taxon>
        <taxon>Rhabditomorpha</taxon>
        <taxon>Strongyloidea</taxon>
        <taxon>Ancylostomatidae</taxon>
        <taxon>Bunostominae</taxon>
        <taxon>Necator</taxon>
    </lineage>
</organism>
<feature type="non-terminal residue" evidence="1">
    <location>
        <position position="1"/>
    </location>
</feature>
<proteinExistence type="predicted"/>
<evidence type="ECO:0000313" key="1">
    <source>
        <dbReference type="EMBL" id="ETN73148.1"/>
    </source>
</evidence>
<reference evidence="2" key="1">
    <citation type="journal article" date="2014" name="Nat. Genet.">
        <title>Genome of the human hookworm Necator americanus.</title>
        <authorList>
            <person name="Tang Y.T."/>
            <person name="Gao X."/>
            <person name="Rosa B.A."/>
            <person name="Abubucker S."/>
            <person name="Hallsworth-Pepin K."/>
            <person name="Martin J."/>
            <person name="Tyagi R."/>
            <person name="Heizer E."/>
            <person name="Zhang X."/>
            <person name="Bhonagiri-Palsikar V."/>
            <person name="Minx P."/>
            <person name="Warren W.C."/>
            <person name="Wang Q."/>
            <person name="Zhan B."/>
            <person name="Hotez P.J."/>
            <person name="Sternberg P.W."/>
            <person name="Dougall A."/>
            <person name="Gaze S.T."/>
            <person name="Mulvenna J."/>
            <person name="Sotillo J."/>
            <person name="Ranganathan S."/>
            <person name="Rabelo E.M."/>
            <person name="Wilson R.K."/>
            <person name="Felgner P.L."/>
            <person name="Bethony J."/>
            <person name="Hawdon J.M."/>
            <person name="Gasser R.B."/>
            <person name="Loukas A."/>
            <person name="Mitreva M."/>
        </authorList>
    </citation>
    <scope>NUCLEOTIDE SEQUENCE [LARGE SCALE GENOMIC DNA]</scope>
</reference>
<dbReference type="EMBL" id="KI661765">
    <property type="protein sequence ID" value="ETN73148.1"/>
    <property type="molecule type" value="Genomic_DNA"/>
</dbReference>
<evidence type="ECO:0000313" key="2">
    <source>
        <dbReference type="Proteomes" id="UP000053676"/>
    </source>
</evidence>
<keyword evidence="2" id="KW-1185">Reference proteome</keyword>
<dbReference type="AlphaFoldDB" id="W2SUE6"/>